<dbReference type="InterPro" id="IPR035940">
    <property type="entry name" value="CAP_sf"/>
</dbReference>
<name>A0A1X7AN66_9GAMM</name>
<organism evidence="3 4">
    <name type="scientific">Parendozoicomonas haliclonae</name>
    <dbReference type="NCBI Taxonomy" id="1960125"/>
    <lineage>
        <taxon>Bacteria</taxon>
        <taxon>Pseudomonadati</taxon>
        <taxon>Pseudomonadota</taxon>
        <taxon>Gammaproteobacteria</taxon>
        <taxon>Oceanospirillales</taxon>
        <taxon>Endozoicomonadaceae</taxon>
        <taxon>Parendozoicomonas</taxon>
    </lineage>
</organism>
<keyword evidence="4" id="KW-1185">Reference proteome</keyword>
<evidence type="ECO:0000256" key="1">
    <source>
        <dbReference type="SAM" id="SignalP"/>
    </source>
</evidence>
<protein>
    <recommendedName>
        <fullName evidence="2">SCP domain-containing protein</fullName>
    </recommendedName>
</protein>
<dbReference type="InterPro" id="IPR014044">
    <property type="entry name" value="CAP_dom"/>
</dbReference>
<dbReference type="PANTHER" id="PTHR31157:SF1">
    <property type="entry name" value="SCP DOMAIN-CONTAINING PROTEIN"/>
    <property type="match status" value="1"/>
</dbReference>
<dbReference type="SUPFAM" id="SSF55797">
    <property type="entry name" value="PR-1-like"/>
    <property type="match status" value="1"/>
</dbReference>
<reference evidence="3 4" key="1">
    <citation type="submission" date="2017-03" db="EMBL/GenBank/DDBJ databases">
        <authorList>
            <person name="Afonso C.L."/>
            <person name="Miller P.J."/>
            <person name="Scott M.A."/>
            <person name="Spackman E."/>
            <person name="Goraichik I."/>
            <person name="Dimitrov K.M."/>
            <person name="Suarez D.L."/>
            <person name="Swayne D.E."/>
        </authorList>
    </citation>
    <scope>NUCLEOTIDE SEQUENCE [LARGE SCALE GENOMIC DNA]</scope>
    <source>
        <strain evidence="3">SB41UT1</strain>
    </source>
</reference>
<dbReference type="RefSeq" id="WP_087111920.1">
    <property type="nucleotide sequence ID" value="NZ_CBCSCN010000010.1"/>
</dbReference>
<dbReference type="EMBL" id="FWPT01000008">
    <property type="protein sequence ID" value="SMA49528.1"/>
    <property type="molecule type" value="Genomic_DNA"/>
</dbReference>
<proteinExistence type="predicted"/>
<dbReference type="PANTHER" id="PTHR31157">
    <property type="entry name" value="SCP DOMAIN-CONTAINING PROTEIN"/>
    <property type="match status" value="1"/>
</dbReference>
<dbReference type="AlphaFoldDB" id="A0A1X7AN66"/>
<keyword evidence="1" id="KW-0732">Signal</keyword>
<gene>
    <name evidence="3" type="ORF">EHSB41UT_03320</name>
</gene>
<feature type="chain" id="PRO_5010887966" description="SCP domain-containing protein" evidence="1">
    <location>
        <begin position="25"/>
        <end position="412"/>
    </location>
</feature>
<feature type="signal peptide" evidence="1">
    <location>
        <begin position="1"/>
        <end position="24"/>
    </location>
</feature>
<feature type="domain" description="SCP" evidence="2">
    <location>
        <begin position="29"/>
        <end position="145"/>
    </location>
</feature>
<dbReference type="OrthoDB" id="5372233at2"/>
<evidence type="ECO:0000313" key="3">
    <source>
        <dbReference type="EMBL" id="SMA49528.1"/>
    </source>
</evidence>
<sequence length="412" mass="45917">MVLLRAGLIFLLTMLVFSVQTARAENAALAFVNQVRQASHLPPFKINRELERAAGNHVGYMAHYNVSDHGEHSGSTGFTGATCLERVRHTGYAAAMCLENNSAGQKNWSESAQGLMSAIYHRIGFLGFDIDEIGFSTRSQDHGAEKGRNFFSYVMGSSVRREMCQGRSAKYGYQACNDNKFIVDSVVFERRINELAANSPEHIVYPFPNQQAVPPYFRNTETPNPLPGVEVSGQPISVHFNAVKMRGKHVSVTGLRLTDSHGRAIELLPEKNGQNDPHLSEQDYVWFPRLPLAWSSQYKARLDYTVEGQSLSREWTFTTAAPPVSMSQKREGVIVIDHTNKKIRVKNGRVYSLVLSPALSQSYLNSVSTSTVGDVKFEPEILNVLSLSLRGRTTLTFEMNNGQRITVYASSY</sequence>
<evidence type="ECO:0000259" key="2">
    <source>
        <dbReference type="Pfam" id="PF00188"/>
    </source>
</evidence>
<dbReference type="Gene3D" id="3.40.33.10">
    <property type="entry name" value="CAP"/>
    <property type="match status" value="1"/>
</dbReference>
<dbReference type="Proteomes" id="UP000196573">
    <property type="component" value="Unassembled WGS sequence"/>
</dbReference>
<accession>A0A1X7AN66</accession>
<evidence type="ECO:0000313" key="4">
    <source>
        <dbReference type="Proteomes" id="UP000196573"/>
    </source>
</evidence>
<dbReference type="CDD" id="cd05379">
    <property type="entry name" value="CAP_bacterial"/>
    <property type="match status" value="1"/>
</dbReference>
<dbReference type="Pfam" id="PF00188">
    <property type="entry name" value="CAP"/>
    <property type="match status" value="1"/>
</dbReference>